<feature type="region of interest" description="Disordered" evidence="1">
    <location>
        <begin position="339"/>
        <end position="380"/>
    </location>
</feature>
<evidence type="ECO:0000313" key="2">
    <source>
        <dbReference type="EMBL" id="GMF51923.1"/>
    </source>
</evidence>
<gene>
    <name evidence="2" type="ORF">Pfra01_002116100</name>
</gene>
<accession>A0A9W6Y0K8</accession>
<protein>
    <submittedName>
        <fullName evidence="2">Unnamed protein product</fullName>
    </submittedName>
</protein>
<evidence type="ECO:0000313" key="3">
    <source>
        <dbReference type="Proteomes" id="UP001165121"/>
    </source>
</evidence>
<reference evidence="2" key="1">
    <citation type="submission" date="2023-04" db="EMBL/GenBank/DDBJ databases">
        <title>Phytophthora fragariaefolia NBRC 109709.</title>
        <authorList>
            <person name="Ichikawa N."/>
            <person name="Sato H."/>
            <person name="Tonouchi N."/>
        </authorList>
    </citation>
    <scope>NUCLEOTIDE SEQUENCE</scope>
    <source>
        <strain evidence="2">NBRC 109709</strain>
    </source>
</reference>
<dbReference type="Proteomes" id="UP001165121">
    <property type="component" value="Unassembled WGS sequence"/>
</dbReference>
<sequence>MTPPRPLRHSPPSSSMAPATQHVDVAPVPLDAESPEPLPAVPQDFPVLCQICLDAPASVFQLCGAQCLAELCELCLVQHVAASVYTFYPGVLPKVRCPVCLTLLNKNQWQRFVLPVASEQAQEQQETEQLADDSSHVLDKYVMLCRQSCGFQSPCCHNAEYTMLPERYADSDDEGDDEEDVARLELLLEQVEALPELHRRGVEFCYHREEVESFYAFLATTFGARVERVLWRLLPKIVDEERRAALLLRHLGTHPDAHTRCCGAKVCFKCKATDHHDGACRDFIEDESVVESMAQPLPRIAAEGDEPESDAARAALGSTRAGPPPAFAARAAASLAAAGQGASTRVGGWDEAQVDGRQPDARGRAALAQPVGAVSPDAQR</sequence>
<dbReference type="EMBL" id="BSXT01002974">
    <property type="protein sequence ID" value="GMF51923.1"/>
    <property type="molecule type" value="Genomic_DNA"/>
</dbReference>
<proteinExistence type="predicted"/>
<dbReference type="AlphaFoldDB" id="A0A9W6Y0K8"/>
<feature type="region of interest" description="Disordered" evidence="1">
    <location>
        <begin position="301"/>
        <end position="325"/>
    </location>
</feature>
<feature type="region of interest" description="Disordered" evidence="1">
    <location>
        <begin position="1"/>
        <end position="22"/>
    </location>
</feature>
<comment type="caution">
    <text evidence="2">The sequence shown here is derived from an EMBL/GenBank/DDBJ whole genome shotgun (WGS) entry which is preliminary data.</text>
</comment>
<keyword evidence="3" id="KW-1185">Reference proteome</keyword>
<evidence type="ECO:0000256" key="1">
    <source>
        <dbReference type="SAM" id="MobiDB-lite"/>
    </source>
</evidence>
<name>A0A9W6Y0K8_9STRA</name>
<organism evidence="2 3">
    <name type="scientific">Phytophthora fragariaefolia</name>
    <dbReference type="NCBI Taxonomy" id="1490495"/>
    <lineage>
        <taxon>Eukaryota</taxon>
        <taxon>Sar</taxon>
        <taxon>Stramenopiles</taxon>
        <taxon>Oomycota</taxon>
        <taxon>Peronosporomycetes</taxon>
        <taxon>Peronosporales</taxon>
        <taxon>Peronosporaceae</taxon>
        <taxon>Phytophthora</taxon>
    </lineage>
</organism>
<dbReference type="OrthoDB" id="1431934at2759"/>